<name>A0A834ZXV8_TETSI</name>
<dbReference type="InterPro" id="IPR023398">
    <property type="entry name" value="TIF_eIF4e-like"/>
</dbReference>
<gene>
    <name evidence="11" type="ORF">HHK36_001627</name>
</gene>
<dbReference type="GO" id="GO:0006417">
    <property type="term" value="P:regulation of translation"/>
    <property type="evidence" value="ECO:0007669"/>
    <property type="project" value="UniProtKB-KW"/>
</dbReference>
<dbReference type="EMBL" id="JABCRI010000001">
    <property type="protein sequence ID" value="KAF8413635.1"/>
    <property type="molecule type" value="Genomic_DNA"/>
</dbReference>
<feature type="compositionally biased region" description="Basic and acidic residues" evidence="10">
    <location>
        <begin position="164"/>
        <end position="175"/>
    </location>
</feature>
<dbReference type="InterPro" id="IPR001040">
    <property type="entry name" value="TIF_eIF_4E"/>
</dbReference>
<evidence type="ECO:0000256" key="7">
    <source>
        <dbReference type="ARBA" id="ARBA00032656"/>
    </source>
</evidence>
<evidence type="ECO:0000256" key="8">
    <source>
        <dbReference type="ARBA" id="ARBA00041713"/>
    </source>
</evidence>
<dbReference type="OrthoDB" id="590761at2759"/>
<evidence type="ECO:0000256" key="4">
    <source>
        <dbReference type="ARBA" id="ARBA00022884"/>
    </source>
</evidence>
<keyword evidence="4 9" id="KW-0694">RNA-binding</keyword>
<feature type="compositionally biased region" description="Gly residues" evidence="10">
    <location>
        <begin position="133"/>
        <end position="144"/>
    </location>
</feature>
<keyword evidence="3" id="KW-0810">Translation regulation</keyword>
<dbReference type="SUPFAM" id="SSF55418">
    <property type="entry name" value="eIF4e-like"/>
    <property type="match status" value="1"/>
</dbReference>
<accession>A0A834ZXV8</accession>
<comment type="similarity">
    <text evidence="1 9">Belongs to the eukaryotic initiation factor 4E family.</text>
</comment>
<comment type="caution">
    <text evidence="11">The sequence shown here is derived from an EMBL/GenBank/DDBJ whole genome shotgun (WGS) entry which is preliminary data.</text>
</comment>
<evidence type="ECO:0000313" key="12">
    <source>
        <dbReference type="Proteomes" id="UP000655225"/>
    </source>
</evidence>
<sequence>MTFARGKSDTCWLYTLLAMIGEQFDNGDEICGAVVNVRGKQEKVALWTRNASNEAAQMRSVLSAKSSRNHWSSGRGSRKFEDDRVSLSFPGGINRVEEDYPIGLNKQYNPNIPEIAKITAIRYQSQAQQKGFRGLGKYGEGGVEGSFEERSLSSSDSLQVEGGTKGEDRGPCTNQ</sequence>
<organism evidence="11 12">
    <name type="scientific">Tetracentron sinense</name>
    <name type="common">Spur-leaf</name>
    <dbReference type="NCBI Taxonomy" id="13715"/>
    <lineage>
        <taxon>Eukaryota</taxon>
        <taxon>Viridiplantae</taxon>
        <taxon>Streptophyta</taxon>
        <taxon>Embryophyta</taxon>
        <taxon>Tracheophyta</taxon>
        <taxon>Spermatophyta</taxon>
        <taxon>Magnoliopsida</taxon>
        <taxon>Trochodendrales</taxon>
        <taxon>Trochodendraceae</taxon>
        <taxon>Tetracentron</taxon>
    </lineage>
</organism>
<evidence type="ECO:0000256" key="1">
    <source>
        <dbReference type="ARBA" id="ARBA00009860"/>
    </source>
</evidence>
<feature type="region of interest" description="Disordered" evidence="10">
    <location>
        <begin position="133"/>
        <end position="175"/>
    </location>
</feature>
<dbReference type="AlphaFoldDB" id="A0A834ZXV8"/>
<dbReference type="PANTHER" id="PTHR11960:SF8">
    <property type="entry name" value="EUKARYOTIC TRANSLATION INITIATION FACTOR 4E1-RELATED"/>
    <property type="match status" value="1"/>
</dbReference>
<proteinExistence type="inferred from homology"/>
<dbReference type="GO" id="GO:0003743">
    <property type="term" value="F:translation initiation factor activity"/>
    <property type="evidence" value="ECO:0007669"/>
    <property type="project" value="UniProtKB-KW"/>
</dbReference>
<dbReference type="GO" id="GO:0016281">
    <property type="term" value="C:eukaryotic translation initiation factor 4F complex"/>
    <property type="evidence" value="ECO:0007669"/>
    <property type="project" value="TreeGrafter"/>
</dbReference>
<evidence type="ECO:0000256" key="6">
    <source>
        <dbReference type="ARBA" id="ARBA00030245"/>
    </source>
</evidence>
<keyword evidence="12" id="KW-1185">Reference proteome</keyword>
<dbReference type="Pfam" id="PF01652">
    <property type="entry name" value="IF4E"/>
    <property type="match status" value="1"/>
</dbReference>
<dbReference type="Gene3D" id="3.30.760.10">
    <property type="entry name" value="RNA Cap, Translation Initiation Factor Eif4e"/>
    <property type="match status" value="1"/>
</dbReference>
<reference evidence="11 12" key="1">
    <citation type="submission" date="2020-04" db="EMBL/GenBank/DDBJ databases">
        <title>Plant Genome Project.</title>
        <authorList>
            <person name="Zhang R.-G."/>
        </authorList>
    </citation>
    <scope>NUCLEOTIDE SEQUENCE [LARGE SCALE GENOMIC DNA]</scope>
    <source>
        <strain evidence="11">YNK0</strain>
        <tissue evidence="11">Leaf</tissue>
    </source>
</reference>
<dbReference type="GO" id="GO:0000340">
    <property type="term" value="F:RNA 7-methylguanosine cap binding"/>
    <property type="evidence" value="ECO:0007669"/>
    <property type="project" value="TreeGrafter"/>
</dbReference>
<evidence type="ECO:0000256" key="3">
    <source>
        <dbReference type="ARBA" id="ARBA00022845"/>
    </source>
</evidence>
<evidence type="ECO:0000313" key="11">
    <source>
        <dbReference type="EMBL" id="KAF8413635.1"/>
    </source>
</evidence>
<keyword evidence="5 9" id="KW-0648">Protein biosynthesis</keyword>
<dbReference type="Proteomes" id="UP000655225">
    <property type="component" value="Unassembled WGS sequence"/>
</dbReference>
<protein>
    <recommendedName>
        <fullName evidence="7">eIF-4F 25 kDa subunit</fullName>
    </recommendedName>
    <alternativeName>
        <fullName evidence="8">eIF-4F p26 subunit</fullName>
    </alternativeName>
    <alternativeName>
        <fullName evidence="6">mRNA cap-binding protein</fullName>
    </alternativeName>
</protein>
<keyword evidence="2 9" id="KW-0396">Initiation factor</keyword>
<evidence type="ECO:0000256" key="10">
    <source>
        <dbReference type="SAM" id="MobiDB-lite"/>
    </source>
</evidence>
<dbReference type="PANTHER" id="PTHR11960">
    <property type="entry name" value="EUKARYOTIC TRANSLATION INITIATION FACTOR 4E RELATED"/>
    <property type="match status" value="1"/>
</dbReference>
<evidence type="ECO:0000256" key="9">
    <source>
        <dbReference type="RuleBase" id="RU004374"/>
    </source>
</evidence>
<evidence type="ECO:0000256" key="2">
    <source>
        <dbReference type="ARBA" id="ARBA00022540"/>
    </source>
</evidence>
<evidence type="ECO:0000256" key="5">
    <source>
        <dbReference type="ARBA" id="ARBA00022917"/>
    </source>
</evidence>